<name>A0A4R9K594_9LEPT</name>
<evidence type="ECO:0000256" key="3">
    <source>
        <dbReference type="ARBA" id="ARBA00012721"/>
    </source>
</evidence>
<gene>
    <name evidence="8" type="ORF">EHQ64_12880</name>
</gene>
<dbReference type="SUPFAM" id="SSF141734">
    <property type="entry name" value="HisI-like"/>
    <property type="match status" value="1"/>
</dbReference>
<evidence type="ECO:0000259" key="7">
    <source>
        <dbReference type="Pfam" id="PF01502"/>
    </source>
</evidence>
<comment type="pathway">
    <text evidence="2">Amino-acid biosynthesis; L-histidine biosynthesis; L-histidine from 5-phospho-alpha-D-ribose 1-diphosphate: step 3/9.</text>
</comment>
<protein>
    <recommendedName>
        <fullName evidence="3">phosphoribosyl-AMP cyclohydrolase</fullName>
        <ecNumber evidence="3">3.5.4.19</ecNumber>
    </recommendedName>
</protein>
<accession>A0A4R9K594</accession>
<dbReference type="GO" id="GO:0004635">
    <property type="term" value="F:phosphoribosyl-AMP cyclohydrolase activity"/>
    <property type="evidence" value="ECO:0007669"/>
    <property type="project" value="UniProtKB-EC"/>
</dbReference>
<dbReference type="Proteomes" id="UP000297762">
    <property type="component" value="Unassembled WGS sequence"/>
</dbReference>
<evidence type="ECO:0000313" key="8">
    <source>
        <dbReference type="EMBL" id="TGL60708.1"/>
    </source>
</evidence>
<evidence type="ECO:0000256" key="2">
    <source>
        <dbReference type="ARBA" id="ARBA00005169"/>
    </source>
</evidence>
<proteinExistence type="predicted"/>
<dbReference type="RefSeq" id="WP_135649878.1">
    <property type="nucleotide sequence ID" value="NZ_RQGF01000028.1"/>
</dbReference>
<dbReference type="UniPathway" id="UPA00031">
    <property type="reaction ID" value="UER00008"/>
</dbReference>
<feature type="domain" description="Phosphoribosyl-AMP cyclohydrolase" evidence="7">
    <location>
        <begin position="88"/>
        <end position="161"/>
    </location>
</feature>
<dbReference type="PANTHER" id="PTHR42945">
    <property type="entry name" value="HISTIDINE BIOSYNTHESIS BIFUNCTIONAL PROTEIN"/>
    <property type="match status" value="1"/>
</dbReference>
<dbReference type="PANTHER" id="PTHR42945:SF1">
    <property type="entry name" value="HISTIDINE BIOSYNTHESIS BIFUNCTIONAL PROTEIN HIS7"/>
    <property type="match status" value="1"/>
</dbReference>
<reference evidence="8" key="1">
    <citation type="journal article" date="2019" name="PLoS Negl. Trop. Dis.">
        <title>Revisiting the worldwide diversity of Leptospira species in the environment.</title>
        <authorList>
            <person name="Vincent A.T."/>
            <person name="Schiettekatte O."/>
            <person name="Bourhy P."/>
            <person name="Veyrier F.J."/>
            <person name="Picardeau M."/>
        </authorList>
    </citation>
    <scope>NUCLEOTIDE SEQUENCE [LARGE SCALE GENOMIC DNA]</scope>
    <source>
        <strain evidence="8">201702455</strain>
    </source>
</reference>
<keyword evidence="9" id="KW-1185">Reference proteome</keyword>
<keyword evidence="4" id="KW-0028">Amino-acid biosynthesis</keyword>
<comment type="catalytic activity">
    <reaction evidence="1">
        <text>1-(5-phospho-beta-D-ribosyl)-5'-AMP + H2O = 1-(5-phospho-beta-D-ribosyl)-5-[(5-phospho-beta-D-ribosylamino)methylideneamino]imidazole-4-carboxamide</text>
        <dbReference type="Rhea" id="RHEA:20049"/>
        <dbReference type="ChEBI" id="CHEBI:15377"/>
        <dbReference type="ChEBI" id="CHEBI:58435"/>
        <dbReference type="ChEBI" id="CHEBI:59457"/>
        <dbReference type="EC" id="3.5.4.19"/>
    </reaction>
</comment>
<comment type="caution">
    <text evidence="8">The sequence shown here is derived from an EMBL/GenBank/DDBJ whole genome shotgun (WGS) entry which is preliminary data.</text>
</comment>
<evidence type="ECO:0000256" key="4">
    <source>
        <dbReference type="ARBA" id="ARBA00022605"/>
    </source>
</evidence>
<dbReference type="AlphaFoldDB" id="A0A4R9K594"/>
<evidence type="ECO:0000256" key="5">
    <source>
        <dbReference type="ARBA" id="ARBA00022801"/>
    </source>
</evidence>
<dbReference type="EMBL" id="RQGF01000028">
    <property type="protein sequence ID" value="TGL60708.1"/>
    <property type="molecule type" value="Genomic_DNA"/>
</dbReference>
<dbReference type="EC" id="3.5.4.19" evidence="3"/>
<dbReference type="OrthoDB" id="9795769at2"/>
<evidence type="ECO:0000256" key="6">
    <source>
        <dbReference type="ARBA" id="ARBA00023102"/>
    </source>
</evidence>
<sequence>MLTIIWMAGQPGKISDLKRISEADWELLQKDLPANAKTLIDCDEDTLLVVHPELSEADLIEIKSFENLKFTNGLIPVIAQDLQGNILMQAFSNLESLELSLKESKGIYFSRSRNEIWRKGDTSGHIQKLKRILVSKAGDFVVYEVEQEGAACHEGYYSCFFREQDKNGVKNLVASVPFLGK</sequence>
<dbReference type="Pfam" id="PF01502">
    <property type="entry name" value="PRA-CH"/>
    <property type="match status" value="1"/>
</dbReference>
<evidence type="ECO:0000256" key="1">
    <source>
        <dbReference type="ARBA" id="ARBA00000024"/>
    </source>
</evidence>
<dbReference type="InterPro" id="IPR038019">
    <property type="entry name" value="PRib_AMP_CycHydrolase_sf"/>
</dbReference>
<dbReference type="GO" id="GO:0000105">
    <property type="term" value="P:L-histidine biosynthetic process"/>
    <property type="evidence" value="ECO:0007669"/>
    <property type="project" value="UniProtKB-UniPathway"/>
</dbReference>
<organism evidence="8 9">
    <name type="scientific">Leptospira sarikeiensis</name>
    <dbReference type="NCBI Taxonomy" id="2484943"/>
    <lineage>
        <taxon>Bacteria</taxon>
        <taxon>Pseudomonadati</taxon>
        <taxon>Spirochaetota</taxon>
        <taxon>Spirochaetia</taxon>
        <taxon>Leptospirales</taxon>
        <taxon>Leptospiraceae</taxon>
        <taxon>Leptospira</taxon>
    </lineage>
</organism>
<keyword evidence="6" id="KW-0368">Histidine biosynthesis</keyword>
<keyword evidence="5 8" id="KW-0378">Hydrolase</keyword>
<dbReference type="InterPro" id="IPR002496">
    <property type="entry name" value="PRib_AMP_CycHydrolase_dom"/>
</dbReference>
<dbReference type="Gene3D" id="3.10.20.810">
    <property type="entry name" value="Phosphoribosyl-AMP cyclohydrolase"/>
    <property type="match status" value="1"/>
</dbReference>
<evidence type="ECO:0000313" key="9">
    <source>
        <dbReference type="Proteomes" id="UP000297762"/>
    </source>
</evidence>